<keyword evidence="1" id="KW-0802">TPR repeat</keyword>
<sequence>MIARLPLLENALHRVLIAALLATAPLASPPPALAQVSAGIAALLRQAEFWKARGRNDRAQQALRRVLAIDPNNEAARRALAASEAPAASSSPPRQAQVASPAAPRANIPKQARAAATPAQTADRAGQARVAGFAALEDGKLDLAQRHFQAALRIDPNDSDALGGLGLVRLRSGQFTEARTLLTRASRGGSAGKWSDALQAATFYGQLRTAQTARDQGRLQDAETLTRALAPNDAQQDSLARNLLGDIFARQGRYAEAQQIYRSIAGEAGMAGAASVAELQGRAMRIQAMQAVAAGDIAGAERLFQSALIAGASDPWLRYDYARFLLAQGRGPAADALMAPLSRATAPDGLYAAALFAAQVGRGRDARALMTLIPPAQRTPPMNAFLIELHANDAIAQARALQARGRTAEGINGLRQLAAQPLPLVAQGAVADTLYTFGDVPTALGVVQQALLQPLGGPDNYQGIIVVLGKSGQDGMAASLIQRLAMEARQNPLDNRSIARLSALLGASQGDRMRLAGDYATAFEVLQAAWASAPGDIDILASLARLYQSGNLNGQAAQVYGMLLQQRPNDVGTLIGLSDASNAIGDHDRAAQAIGTALRLAPAAPDVYLAAARMEQARGKKGAALRYLKRARELRARETSVAASGLFSPTNPFARTAPPATTLNPFALPSRPGGAAPTQLPQFFPAPITPSSTPGIYGGMSLDQGAQG</sequence>
<feature type="repeat" description="TPR" evidence="1">
    <location>
        <begin position="40"/>
        <end position="73"/>
    </location>
</feature>
<accession>A0A2T5G2V7</accession>
<dbReference type="AlphaFoldDB" id="A0A2T5G2V7"/>
<protein>
    <recommendedName>
        <fullName evidence="6">Cellulose synthase</fullName>
    </recommendedName>
</protein>
<dbReference type="InterPro" id="IPR019734">
    <property type="entry name" value="TPR_rpt"/>
</dbReference>
<comment type="caution">
    <text evidence="4">The sequence shown here is derived from an EMBL/GenBank/DDBJ whole genome shotgun (WGS) entry which is preliminary data.</text>
</comment>
<evidence type="ECO:0000256" key="3">
    <source>
        <dbReference type="SAM" id="SignalP"/>
    </source>
</evidence>
<evidence type="ECO:0000313" key="4">
    <source>
        <dbReference type="EMBL" id="PTQ13476.1"/>
    </source>
</evidence>
<dbReference type="Pfam" id="PF13432">
    <property type="entry name" value="TPR_16"/>
    <property type="match status" value="1"/>
</dbReference>
<dbReference type="RefSeq" id="WP_107966708.1">
    <property type="nucleotide sequence ID" value="NZ_NWBU01000004.1"/>
</dbReference>
<dbReference type="SUPFAM" id="SSF48452">
    <property type="entry name" value="TPR-like"/>
    <property type="match status" value="3"/>
</dbReference>
<dbReference type="PROSITE" id="PS50005">
    <property type="entry name" value="TPR"/>
    <property type="match status" value="2"/>
</dbReference>
<feature type="region of interest" description="Disordered" evidence="2">
    <location>
        <begin position="78"/>
        <end position="123"/>
    </location>
</feature>
<dbReference type="PANTHER" id="PTHR12558:SF13">
    <property type="entry name" value="CELL DIVISION CYCLE PROTEIN 27 HOMOLOG"/>
    <property type="match status" value="1"/>
</dbReference>
<feature type="signal peptide" evidence="3">
    <location>
        <begin position="1"/>
        <end position="34"/>
    </location>
</feature>
<proteinExistence type="predicted"/>
<feature type="repeat" description="TPR" evidence="1">
    <location>
        <begin position="125"/>
        <end position="158"/>
    </location>
</feature>
<reference evidence="4 5" key="1">
    <citation type="submission" date="2017-09" db="EMBL/GenBank/DDBJ databases">
        <title>Sphingomonas panjinensis sp.nov., isolated from oil-contaminated soil.</title>
        <authorList>
            <person name="Wang L."/>
            <person name="Chen L."/>
        </authorList>
    </citation>
    <scope>NUCLEOTIDE SEQUENCE [LARGE SCALE GENOMIC DNA]</scope>
    <source>
        <strain evidence="4 5">FW-11</strain>
    </source>
</reference>
<name>A0A2T5G2V7_9SPHN</name>
<dbReference type="OrthoDB" id="174989at2"/>
<evidence type="ECO:0000256" key="2">
    <source>
        <dbReference type="SAM" id="MobiDB-lite"/>
    </source>
</evidence>
<dbReference type="EMBL" id="NWBU01000004">
    <property type="protein sequence ID" value="PTQ13476.1"/>
    <property type="molecule type" value="Genomic_DNA"/>
</dbReference>
<dbReference type="Gene3D" id="1.25.40.10">
    <property type="entry name" value="Tetratricopeptide repeat domain"/>
    <property type="match status" value="2"/>
</dbReference>
<keyword evidence="5" id="KW-1185">Reference proteome</keyword>
<evidence type="ECO:0008006" key="6">
    <source>
        <dbReference type="Google" id="ProtNLM"/>
    </source>
</evidence>
<feature type="chain" id="PRO_5015756802" description="Cellulose synthase" evidence="3">
    <location>
        <begin position="35"/>
        <end position="708"/>
    </location>
</feature>
<keyword evidence="3" id="KW-0732">Signal</keyword>
<gene>
    <name evidence="4" type="ORF">CLG96_05150</name>
</gene>
<dbReference type="SMART" id="SM00028">
    <property type="entry name" value="TPR"/>
    <property type="match status" value="6"/>
</dbReference>
<dbReference type="InterPro" id="IPR011990">
    <property type="entry name" value="TPR-like_helical_dom_sf"/>
</dbReference>
<organism evidence="4 5">
    <name type="scientific">Sphingomonas oleivorans</name>
    <dbReference type="NCBI Taxonomy" id="1735121"/>
    <lineage>
        <taxon>Bacteria</taxon>
        <taxon>Pseudomonadati</taxon>
        <taxon>Pseudomonadota</taxon>
        <taxon>Alphaproteobacteria</taxon>
        <taxon>Sphingomonadales</taxon>
        <taxon>Sphingomonadaceae</taxon>
        <taxon>Sphingomonas</taxon>
    </lineage>
</organism>
<dbReference type="Proteomes" id="UP000244162">
    <property type="component" value="Unassembled WGS sequence"/>
</dbReference>
<evidence type="ECO:0000256" key="1">
    <source>
        <dbReference type="PROSITE-ProRule" id="PRU00339"/>
    </source>
</evidence>
<evidence type="ECO:0000313" key="5">
    <source>
        <dbReference type="Proteomes" id="UP000244162"/>
    </source>
</evidence>
<dbReference type="Pfam" id="PF14559">
    <property type="entry name" value="TPR_19"/>
    <property type="match status" value="3"/>
</dbReference>
<dbReference type="PANTHER" id="PTHR12558">
    <property type="entry name" value="CELL DIVISION CYCLE 16,23,27"/>
    <property type="match status" value="1"/>
</dbReference>